<evidence type="ECO:0000259" key="3">
    <source>
        <dbReference type="PROSITE" id="PS50093"/>
    </source>
</evidence>
<dbReference type="InterPro" id="IPR035986">
    <property type="entry name" value="PKD_dom_sf"/>
</dbReference>
<dbReference type="Pfam" id="PF18911">
    <property type="entry name" value="PKD_4"/>
    <property type="match status" value="1"/>
</dbReference>
<dbReference type="InterPro" id="IPR013783">
    <property type="entry name" value="Ig-like_fold"/>
</dbReference>
<dbReference type="Pfam" id="PF07676">
    <property type="entry name" value="PD40"/>
    <property type="match status" value="3"/>
</dbReference>
<dbReference type="InterPro" id="IPR000601">
    <property type="entry name" value="PKD_dom"/>
</dbReference>
<gene>
    <name evidence="4" type="ORF">OJ962_18650</name>
</gene>
<dbReference type="InterPro" id="IPR011659">
    <property type="entry name" value="WD40"/>
</dbReference>
<feature type="domain" description="PKD" evidence="3">
    <location>
        <begin position="1163"/>
        <end position="1250"/>
    </location>
</feature>
<protein>
    <submittedName>
        <fullName evidence="4">PKD domain-containing protein</fullName>
    </submittedName>
</protein>
<comment type="caution">
    <text evidence="4">The sequence shown here is derived from an EMBL/GenBank/DDBJ whole genome shotgun (WGS) entry which is preliminary data.</text>
</comment>
<organism evidence="4 5">
    <name type="scientific">Solirubrobacter deserti</name>
    <dbReference type="NCBI Taxonomy" id="2282478"/>
    <lineage>
        <taxon>Bacteria</taxon>
        <taxon>Bacillati</taxon>
        <taxon>Actinomycetota</taxon>
        <taxon>Thermoleophilia</taxon>
        <taxon>Solirubrobacterales</taxon>
        <taxon>Solirubrobacteraceae</taxon>
        <taxon>Solirubrobacter</taxon>
    </lineage>
</organism>
<dbReference type="PANTHER" id="PTHR36842:SF1">
    <property type="entry name" value="PROTEIN TOLB"/>
    <property type="match status" value="1"/>
</dbReference>
<accession>A0ABT4RLT0</accession>
<dbReference type="EMBL" id="JAPCID010000027">
    <property type="protein sequence ID" value="MDA0139526.1"/>
    <property type="molecule type" value="Genomic_DNA"/>
</dbReference>
<evidence type="ECO:0000256" key="2">
    <source>
        <dbReference type="SAM" id="MobiDB-lite"/>
    </source>
</evidence>
<dbReference type="InterPro" id="IPR011042">
    <property type="entry name" value="6-blade_b-propeller_TolB-like"/>
</dbReference>
<dbReference type="Gene3D" id="2.60.40.10">
    <property type="entry name" value="Immunoglobulins"/>
    <property type="match status" value="2"/>
</dbReference>
<feature type="region of interest" description="Disordered" evidence="2">
    <location>
        <begin position="222"/>
        <end position="241"/>
    </location>
</feature>
<evidence type="ECO:0000313" key="4">
    <source>
        <dbReference type="EMBL" id="MDA0139526.1"/>
    </source>
</evidence>
<comment type="similarity">
    <text evidence="1">Belongs to the TolB family.</text>
</comment>
<keyword evidence="5" id="KW-1185">Reference proteome</keyword>
<dbReference type="CDD" id="cd00146">
    <property type="entry name" value="PKD"/>
    <property type="match status" value="1"/>
</dbReference>
<feature type="non-terminal residue" evidence="4">
    <location>
        <position position="1859"/>
    </location>
</feature>
<dbReference type="Gene3D" id="2.120.10.30">
    <property type="entry name" value="TolB, C-terminal domain"/>
    <property type="match status" value="3"/>
</dbReference>
<proteinExistence type="inferred from homology"/>
<dbReference type="Gene3D" id="2.120.10.60">
    <property type="entry name" value="Tricorn protease N-terminal domain"/>
    <property type="match status" value="1"/>
</dbReference>
<dbReference type="PROSITE" id="PS50093">
    <property type="entry name" value="PKD"/>
    <property type="match status" value="1"/>
</dbReference>
<dbReference type="SMART" id="SM00089">
    <property type="entry name" value="PKD"/>
    <property type="match status" value="1"/>
</dbReference>
<dbReference type="PANTHER" id="PTHR36842">
    <property type="entry name" value="PROTEIN TOLB HOMOLOG"/>
    <property type="match status" value="1"/>
</dbReference>
<evidence type="ECO:0000313" key="5">
    <source>
        <dbReference type="Proteomes" id="UP001147700"/>
    </source>
</evidence>
<name>A0ABT4RLT0_9ACTN</name>
<reference evidence="4" key="1">
    <citation type="submission" date="2022-10" db="EMBL/GenBank/DDBJ databases">
        <title>The WGS of Solirubrobacter sp. CPCC 204708.</title>
        <authorList>
            <person name="Jiang Z."/>
        </authorList>
    </citation>
    <scope>NUCLEOTIDE SEQUENCE</scope>
    <source>
        <strain evidence="4">CPCC 204708</strain>
    </source>
</reference>
<dbReference type="SUPFAM" id="SSF82171">
    <property type="entry name" value="DPP6 N-terminal domain-like"/>
    <property type="match status" value="2"/>
</dbReference>
<dbReference type="Proteomes" id="UP001147700">
    <property type="component" value="Unassembled WGS sequence"/>
</dbReference>
<sequence length="1859" mass="192178">MLAALGCAAGGTAAHAAYPGQEGRIAFVDRANDLRVIKRDGTNSRTLAGIGGGWVPAGIAVSADGRRVAFGQQSYCEGCEYQQTRIAVVSADGGEPAVLYLDDEGSTVVDVQDPTWSPDGSQLIFSAEDLDSDRALYVIDVAGGAPRKLAISGVVEPHRPKWSPNGDRVAFTAQPDFNERERIYSAPVTGGAATRLTSGGYSQSSPAWSPDGSEIAYIHTPLEDDDDPGPPELRKIGAGGGSGSVLYTSPGVAGGEPAWSPDGTRIAFGLTGVGGDQHTCNGEVAVVDADGGAARRVACNPYEVPEFIDWARRPDRGTTTLISAAHGKGTEGADGELGEVALARNGRYAVFSSRATDITDTADTDGRADVFRRDLIAGEIELVSVDEDGDAVTPVASADGRWVAFRAGSSVRLRDMQNRRTIAVRAGTPVAVSDDGRYVLVADDADTLFRFDRTTGESGEIGDEALAARMTPDGRHVAFESRATDLVPGFIDRNGEQPSVFVHDAQTATTKLVDGRLGSATETTGEAEMSVRLRGVSHDGRVVLFSSAATDVMDEFRDRNGPAEADVYRRSLDAAAPTLASHLTASDTNGADGPTGNAELSADGRTVAFAAVAHRGGFGRVNRLDAYVRRHPADDEAPPELITVGDDLRYGGNADSDVLALSADGKHALIASTATDLTHALAIQDGQRAVYRVDLRTHLYSALTDLDDQGPNGAITGAALSSAGQTAAYVTTASNVLAGFSDRNAESADGYAWIAPAVSGEDSIAPDIAIDTPVDGGIYRADRFYLADYSCRDFGGSGVKQCQGDVASGEPFDTETPGEKTFTVTATDGAGNTTTRSVDYRVVPVNHQLTLASRAAGTETTGANATSAAGPIAGEYALFESAASDLGAPGTIFRRNLVSGALVAITDAEGAQALGLSDDGRFTLFTAADQLYLRDVQSSTTKRVGPAGPAFLSDDGKTVAFRSEEAADPSKHGTYTYDVATGALDRVGGGAPVAVQNGHVLFSEGEQLRLDDKLVGTGTNAQLSADGTVVAYEREGVIYRRGDGAEIQIGEGTNPRLAGSTVAYQAGADVKVGTTTIAEATLHGLSDDGRFLLYATTDGDLFRRDLAKDRTSHVASGATAPFERIALSADGRRAILSTAAAAMIDDFADGNGAQGADVFTWFDVPPTANADAKITGPLTLAFDGSLSADTDGRIVEYRWEWGDGQTTVGEPKLSHTYPDDGTYTVKLIVEDDGSNAVTFEFEVIAIKGVLTANSVPLDFLGVDKTLRCSAVREIPLFAETGGACGTFVALGGTVYGPADVLPGTTAFTPVSQVATVDGAVAKLVTTVALGATGVKLRQTDAYQAGRGWYRTDTALVNDTGSARTATVYRAAECAIGPEEQRRSLRDVATGMAACEGELATGRTLAALLPLTPDARHESGPGLFARVKAGAELSNGCACEGTVAAHGVGIAWSVTAPAQGETSRASVGAFGPDGVVPMTVALAPAKTQVQPLDDNAFVLTVRNPNATALPVGSIAVDSDGAWDYTPGTSSGLSTASPAIADGVHTWTGPFTVAGHGFGEQHFAVTHRNGQRTAVSTASAAHDATQFAGLTSTGIADIATSKASVEVRSIAGSIPNTAIYGGPNGLGTNPEPRFELVASKDEGISYECRFAPGEWTACESDYRPGPLADGAYELEVRAKDQFGTDQTPATRSFAIDTLAPTTVIASGPAKLTTDTRPQFQLRANEPGATFECRFGDAPFAPCDASFRSPDLADGEHRFEARASDKAGNVDETPAVWTFRVDTTSPITVISAIDGKGVRAVRPGAPPSASSATGSKLALGPDGSAGLRVACPADNGGPCDGTVGLASESGGARAARAGAARA</sequence>
<evidence type="ECO:0000256" key="1">
    <source>
        <dbReference type="ARBA" id="ARBA00009820"/>
    </source>
</evidence>
<dbReference type="InterPro" id="IPR022409">
    <property type="entry name" value="PKD/Chitinase_dom"/>
</dbReference>
<dbReference type="SUPFAM" id="SSF49299">
    <property type="entry name" value="PKD domain"/>
    <property type="match status" value="1"/>
</dbReference>